<evidence type="ECO:0000313" key="3">
    <source>
        <dbReference type="Proteomes" id="UP000650466"/>
    </source>
</evidence>
<keyword evidence="3" id="KW-1185">Reference proteome</keyword>
<evidence type="ECO:0000313" key="2">
    <source>
        <dbReference type="EMBL" id="MBD0381037.1"/>
    </source>
</evidence>
<dbReference type="AlphaFoldDB" id="A0A926KPD0"/>
<organism evidence="2 3">
    <name type="scientific">Paenibacillus sedimenti</name>
    <dbReference type="NCBI Taxonomy" id="2770274"/>
    <lineage>
        <taxon>Bacteria</taxon>
        <taxon>Bacillati</taxon>
        <taxon>Bacillota</taxon>
        <taxon>Bacilli</taxon>
        <taxon>Bacillales</taxon>
        <taxon>Paenibacillaceae</taxon>
        <taxon>Paenibacillus</taxon>
    </lineage>
</organism>
<name>A0A926KPD0_9BACL</name>
<feature type="compositionally biased region" description="Acidic residues" evidence="1">
    <location>
        <begin position="66"/>
        <end position="79"/>
    </location>
</feature>
<accession>A0A926KPD0</accession>
<sequence length="79" mass="8576">MHKNNYTWAYNIDTKKLSRLVSVPGGGEATGLQVVDGLDGFSYLMVSVQNPGYVGYLAGLPSMEQQSDENDDDDSGDDE</sequence>
<comment type="caution">
    <text evidence="2">The sequence shown here is derived from an EMBL/GenBank/DDBJ whole genome shotgun (WGS) entry which is preliminary data.</text>
</comment>
<evidence type="ECO:0000256" key="1">
    <source>
        <dbReference type="SAM" id="MobiDB-lite"/>
    </source>
</evidence>
<gene>
    <name evidence="2" type="ORF">ICC18_13010</name>
</gene>
<dbReference type="RefSeq" id="WP_188175351.1">
    <property type="nucleotide sequence ID" value="NZ_JACVVD010000004.1"/>
</dbReference>
<protein>
    <submittedName>
        <fullName evidence="2">Uncharacterized protein</fullName>
    </submittedName>
</protein>
<dbReference type="Proteomes" id="UP000650466">
    <property type="component" value="Unassembled WGS sequence"/>
</dbReference>
<reference evidence="2" key="1">
    <citation type="submission" date="2020-09" db="EMBL/GenBank/DDBJ databases">
        <title>Draft Genome Sequence of Paenibacillus sp. WST5.</title>
        <authorList>
            <person name="Bao Z."/>
        </authorList>
    </citation>
    <scope>NUCLEOTIDE SEQUENCE</scope>
    <source>
        <strain evidence="2">WST5</strain>
    </source>
</reference>
<dbReference type="EMBL" id="JACVVD010000004">
    <property type="protein sequence ID" value="MBD0381037.1"/>
    <property type="molecule type" value="Genomic_DNA"/>
</dbReference>
<feature type="region of interest" description="Disordered" evidence="1">
    <location>
        <begin position="60"/>
        <end position="79"/>
    </location>
</feature>
<proteinExistence type="predicted"/>